<dbReference type="PANTHER" id="PTHR12599">
    <property type="entry name" value="PTERIN-4-ALPHA-CARBINOLAMINE DEHYDRATASE"/>
    <property type="match status" value="1"/>
</dbReference>
<sequence length="132" mass="15225">MTDETKAAKPKEKVYSESEIVAKLQSDLPHWRYENGWIRRKYKTHGWKSTLMVINTVGHLAEAAWHHPDLKASYAWVEVLLQNHAAKGITDKDFELARKIESVVQWQPGKEAGSLEGTPQTDQRFAYVKYDD</sequence>
<dbReference type="InterPro" id="IPR001533">
    <property type="entry name" value="Pterin_deHydtase"/>
</dbReference>
<dbReference type="AlphaFoldDB" id="A0A2N9VPL7"/>
<protein>
    <recommendedName>
        <fullName evidence="3">4a-hydroxytetrahydrobiopterin dehydratase</fullName>
        <ecNumber evidence="3">4.2.1.96</ecNumber>
    </recommendedName>
</protein>
<dbReference type="Gene3D" id="3.30.1360.20">
    <property type="entry name" value="Transcriptional coactivator/pterin dehydratase"/>
    <property type="match status" value="1"/>
</dbReference>
<proteinExistence type="inferred from homology"/>
<dbReference type="InterPro" id="IPR036428">
    <property type="entry name" value="PCD_sf"/>
</dbReference>
<dbReference type="GO" id="GO:0006729">
    <property type="term" value="P:tetrahydrobiopterin biosynthetic process"/>
    <property type="evidence" value="ECO:0007669"/>
    <property type="project" value="InterPro"/>
</dbReference>
<dbReference type="Proteomes" id="UP000232163">
    <property type="component" value="Unassembled WGS sequence"/>
</dbReference>
<dbReference type="EC" id="4.2.1.96" evidence="3"/>
<dbReference type="PANTHER" id="PTHR12599:SF0">
    <property type="entry name" value="PTERIN-4-ALPHA-CARBINOLAMINE DEHYDRATASE"/>
    <property type="match status" value="1"/>
</dbReference>
<evidence type="ECO:0000313" key="6">
    <source>
        <dbReference type="Proteomes" id="UP000232163"/>
    </source>
</evidence>
<gene>
    <name evidence="5" type="ORF">B5P45_29065</name>
</gene>
<evidence type="ECO:0000256" key="4">
    <source>
        <dbReference type="ARBA" id="ARBA00023239"/>
    </source>
</evidence>
<keyword evidence="4" id="KW-0456">Lyase</keyword>
<keyword evidence="6" id="KW-1185">Reference proteome</keyword>
<evidence type="ECO:0000256" key="1">
    <source>
        <dbReference type="ARBA" id="ARBA00001554"/>
    </source>
</evidence>
<comment type="caution">
    <text evidence="5">The sequence shown here is derived from an EMBL/GenBank/DDBJ whole genome shotgun (WGS) entry which is preliminary data.</text>
</comment>
<comment type="similarity">
    <text evidence="2">Belongs to the pterin-4-alpha-carbinolamine dehydratase family.</text>
</comment>
<evidence type="ECO:0000256" key="3">
    <source>
        <dbReference type="ARBA" id="ARBA00013252"/>
    </source>
</evidence>
<reference evidence="5 6" key="1">
    <citation type="journal article" date="2017" name="Int J Environ Stud">
        <title>Does the Miocene-Pliocene relict legume Oxytropis triphylla form nitrogen-fixing nodules with a combination of bacterial strains?</title>
        <authorList>
            <person name="Safronova V."/>
            <person name="Belimov A."/>
            <person name="Sazanova A."/>
            <person name="Kuznetsova I."/>
            <person name="Popova J."/>
            <person name="Andronov E."/>
            <person name="Verkhozina A."/>
            <person name="Tikhonovich I."/>
        </authorList>
    </citation>
    <scope>NUCLEOTIDE SEQUENCE [LARGE SCALE GENOMIC DNA]</scope>
    <source>
        <strain evidence="5 6">Tri-38</strain>
    </source>
</reference>
<dbReference type="CDD" id="cd00488">
    <property type="entry name" value="PCD_DCoH"/>
    <property type="match status" value="1"/>
</dbReference>
<dbReference type="EMBL" id="MZMT01000062">
    <property type="protein sequence ID" value="PIO41435.1"/>
    <property type="molecule type" value="Genomic_DNA"/>
</dbReference>
<dbReference type="KEGG" id="pht:BLM14_23770"/>
<dbReference type="SUPFAM" id="SSF55248">
    <property type="entry name" value="PCD-like"/>
    <property type="match status" value="1"/>
</dbReference>
<dbReference type="RefSeq" id="WP_100002455.1">
    <property type="nucleotide sequence ID" value="NZ_CP017942.1"/>
</dbReference>
<evidence type="ECO:0000256" key="2">
    <source>
        <dbReference type="ARBA" id="ARBA00006472"/>
    </source>
</evidence>
<comment type="catalytic activity">
    <reaction evidence="1">
        <text>(4aS,6R)-4a-hydroxy-L-erythro-5,6,7,8-tetrahydrobiopterin = (6R)-L-erythro-6,7-dihydrobiopterin + H2O</text>
        <dbReference type="Rhea" id="RHEA:11920"/>
        <dbReference type="ChEBI" id="CHEBI:15377"/>
        <dbReference type="ChEBI" id="CHEBI:15642"/>
        <dbReference type="ChEBI" id="CHEBI:43120"/>
        <dbReference type="EC" id="4.2.1.96"/>
    </reaction>
</comment>
<accession>A0A2N9VPL7</accession>
<organism evidence="5 6">
    <name type="scientific">Phyllobacterium zundukense</name>
    <dbReference type="NCBI Taxonomy" id="1867719"/>
    <lineage>
        <taxon>Bacteria</taxon>
        <taxon>Pseudomonadati</taxon>
        <taxon>Pseudomonadota</taxon>
        <taxon>Alphaproteobacteria</taxon>
        <taxon>Hyphomicrobiales</taxon>
        <taxon>Phyllobacteriaceae</taxon>
        <taxon>Phyllobacterium</taxon>
    </lineage>
</organism>
<evidence type="ECO:0000313" key="5">
    <source>
        <dbReference type="EMBL" id="PIO41435.1"/>
    </source>
</evidence>
<dbReference type="GO" id="GO:0008124">
    <property type="term" value="F:4-alpha-hydroxytetrahydrobiopterin dehydratase activity"/>
    <property type="evidence" value="ECO:0007669"/>
    <property type="project" value="UniProtKB-EC"/>
</dbReference>
<dbReference type="OrthoDB" id="9794987at2"/>
<dbReference type="Pfam" id="PF01329">
    <property type="entry name" value="Pterin_4a"/>
    <property type="match status" value="1"/>
</dbReference>
<name>A0A2N9VPL7_9HYPH</name>